<sequence length="447" mass="48392">MISNKYLVRSLCATLISTAFLAPAQAGETELLQKIEKLAAELEAIKAELAATRQKTEVVEKKQEAISTEVARVAAAPATPAAAPITESQLDALRKTLQQTVISSYGEIGYNRPRNAASQTQTDVARAVIGVTHRFSEKTKMVAEFEWEHAIASKGDNGEAAVEQLYVEHELKPGLQAKAGLFLIPAGFLNTSHEPTSYYGVQRNFVETAIIPTTWREAGIGLSGTHENGFSWDAGLTTGFDLTKWDATSNDGRSSPLGAIHQEGQLAKSRDLSLHGAINWRGIPGVLLGGSAFSGKAGHGTSGFAANDARVTLWEMHGRYNPGKLDLTALYARGTISNTDALNLTFVGQPTPVPSSFAGWYLQGAYQVWKNEDYSLTPFIRYEQFNTAKSYAPVPQGLGVAAAEDEKVTTIGLSFKVGEGVVFKTDYQKFRLDSSRDRYNLGVGYSF</sequence>
<dbReference type="Proteomes" id="UP000588051">
    <property type="component" value="Unassembled WGS sequence"/>
</dbReference>
<reference evidence="3 4" key="1">
    <citation type="submission" date="2020-06" db="EMBL/GenBank/DDBJ databases">
        <authorList>
            <person name="Qiu C."/>
            <person name="Liu Z."/>
        </authorList>
    </citation>
    <scope>NUCLEOTIDE SEQUENCE [LARGE SCALE GENOMIC DNA]</scope>
    <source>
        <strain evidence="3 4">EM 1</strain>
    </source>
</reference>
<evidence type="ECO:0000256" key="2">
    <source>
        <dbReference type="SAM" id="SignalP"/>
    </source>
</evidence>
<organism evidence="3 4">
    <name type="scientific">Undibacterium oligocarboniphilum</name>
    <dbReference type="NCBI Taxonomy" id="666702"/>
    <lineage>
        <taxon>Bacteria</taxon>
        <taxon>Pseudomonadati</taxon>
        <taxon>Pseudomonadota</taxon>
        <taxon>Betaproteobacteria</taxon>
        <taxon>Burkholderiales</taxon>
        <taxon>Oxalobacteraceae</taxon>
        <taxon>Undibacterium</taxon>
    </lineage>
</organism>
<feature type="coiled-coil region" evidence="1">
    <location>
        <begin position="28"/>
        <end position="62"/>
    </location>
</feature>
<dbReference type="Gene3D" id="2.40.160.10">
    <property type="entry name" value="Porin"/>
    <property type="match status" value="1"/>
</dbReference>
<keyword evidence="4" id="KW-1185">Reference proteome</keyword>
<proteinExistence type="predicted"/>
<protein>
    <recommendedName>
        <fullName evidence="5">Porin</fullName>
    </recommendedName>
</protein>
<accession>A0A850QFQ1</accession>
<keyword evidence="2" id="KW-0732">Signal</keyword>
<dbReference type="InterPro" id="IPR023614">
    <property type="entry name" value="Porin_dom_sf"/>
</dbReference>
<evidence type="ECO:0000313" key="3">
    <source>
        <dbReference type="EMBL" id="NVO77777.1"/>
    </source>
</evidence>
<dbReference type="AlphaFoldDB" id="A0A850QFQ1"/>
<feature type="signal peptide" evidence="2">
    <location>
        <begin position="1"/>
        <end position="26"/>
    </location>
</feature>
<gene>
    <name evidence="3" type="ORF">HV832_08020</name>
</gene>
<evidence type="ECO:0008006" key="5">
    <source>
        <dbReference type="Google" id="ProtNLM"/>
    </source>
</evidence>
<dbReference type="EMBL" id="JABXYJ010000004">
    <property type="protein sequence ID" value="NVO77777.1"/>
    <property type="molecule type" value="Genomic_DNA"/>
</dbReference>
<evidence type="ECO:0000313" key="4">
    <source>
        <dbReference type="Proteomes" id="UP000588051"/>
    </source>
</evidence>
<feature type="chain" id="PRO_5032346855" description="Porin" evidence="2">
    <location>
        <begin position="27"/>
        <end position="447"/>
    </location>
</feature>
<evidence type="ECO:0000256" key="1">
    <source>
        <dbReference type="SAM" id="Coils"/>
    </source>
</evidence>
<comment type="caution">
    <text evidence="3">The sequence shown here is derived from an EMBL/GenBank/DDBJ whole genome shotgun (WGS) entry which is preliminary data.</text>
</comment>
<dbReference type="SUPFAM" id="SSF56935">
    <property type="entry name" value="Porins"/>
    <property type="match status" value="1"/>
</dbReference>
<name>A0A850QFQ1_9BURK</name>
<keyword evidence="1" id="KW-0175">Coiled coil</keyword>